<keyword evidence="2" id="KW-1185">Reference proteome</keyword>
<dbReference type="Proteomes" id="UP000243232">
    <property type="component" value="Chromosome I"/>
</dbReference>
<name>A0A1H2G2A8_9PSED</name>
<dbReference type="EMBL" id="LT629785">
    <property type="protein sequence ID" value="SDU13640.1"/>
    <property type="molecule type" value="Genomic_DNA"/>
</dbReference>
<dbReference type="AlphaFoldDB" id="A0A1H2G2A8"/>
<protein>
    <recommendedName>
        <fullName evidence="3">Transcriptional regulator, AbiEi antitoxin, Type IV TA system</fullName>
    </recommendedName>
</protein>
<proteinExistence type="predicted"/>
<evidence type="ECO:0000313" key="1">
    <source>
        <dbReference type="EMBL" id="SDU13640.1"/>
    </source>
</evidence>
<reference evidence="2" key="1">
    <citation type="submission" date="2016-10" db="EMBL/GenBank/DDBJ databases">
        <authorList>
            <person name="Varghese N."/>
            <person name="Submissions S."/>
        </authorList>
    </citation>
    <scope>NUCLEOTIDE SEQUENCE [LARGE SCALE GENOMIC DNA]</scope>
    <source>
        <strain evidence="2">DSM 17875</strain>
    </source>
</reference>
<sequence>MAKLTVKDRMARSIALRKGEAVMRADFEALGSASQISRALKELTLEGKIVRFSRGAYAKARPSIHSGKPSTRVCLEELTVELFERLGEQIRVGRAAAEYASARTTQIPARSTFNTGKRRISRSIGFGRRDIRFDNDYGKNRCEDVGLRIASLEIRPPSKTAIKICRCLYEMPYGERFSLDDFRGLGPQELVEETLSKLVKVDAIRRVGRGGFLR</sequence>
<evidence type="ECO:0008006" key="3">
    <source>
        <dbReference type="Google" id="ProtNLM"/>
    </source>
</evidence>
<gene>
    <name evidence="1" type="ORF">SAMN05216296_1980</name>
</gene>
<dbReference type="RefSeq" id="WP_197673499.1">
    <property type="nucleotide sequence ID" value="NZ_LT629785.1"/>
</dbReference>
<accession>A0A1H2G2A8</accession>
<organism evidence="1 2">
    <name type="scientific">Pseudomonas pohangensis</name>
    <dbReference type="NCBI Taxonomy" id="364197"/>
    <lineage>
        <taxon>Bacteria</taxon>
        <taxon>Pseudomonadati</taxon>
        <taxon>Pseudomonadota</taxon>
        <taxon>Gammaproteobacteria</taxon>
        <taxon>Pseudomonadales</taxon>
        <taxon>Pseudomonadaceae</taxon>
        <taxon>Pseudomonas</taxon>
    </lineage>
</organism>
<evidence type="ECO:0000313" key="2">
    <source>
        <dbReference type="Proteomes" id="UP000243232"/>
    </source>
</evidence>